<comment type="caution">
    <text evidence="1">The sequence shown here is derived from an EMBL/GenBank/DDBJ whole genome shotgun (WGS) entry which is preliminary data.</text>
</comment>
<accession>A0ACC3SD00</accession>
<dbReference type="EMBL" id="JAMKPW020000021">
    <property type="protein sequence ID" value="KAK8207637.1"/>
    <property type="molecule type" value="Genomic_DNA"/>
</dbReference>
<reference evidence="1" key="1">
    <citation type="submission" date="2024-02" db="EMBL/GenBank/DDBJ databases">
        <title>Metagenome Assembled Genome of Zalaria obscura JY119.</title>
        <authorList>
            <person name="Vighnesh L."/>
            <person name="Jagadeeshwari U."/>
            <person name="Venkata Ramana C."/>
            <person name="Sasikala C."/>
        </authorList>
    </citation>
    <scope>NUCLEOTIDE SEQUENCE</scope>
    <source>
        <strain evidence="1">JY119</strain>
    </source>
</reference>
<evidence type="ECO:0000313" key="2">
    <source>
        <dbReference type="Proteomes" id="UP001320706"/>
    </source>
</evidence>
<gene>
    <name evidence="1" type="primary">YTH1</name>
    <name evidence="1" type="ORF">M8818_004291</name>
</gene>
<sequence>MSTVTSTHPSLPSTVLEPWKAPTPDLNFLPFLKATYAPFGFPSKLTRPICSAYRAGHCPLGPACPDRHYTPPNERSGIGHLICKHYQRGLCKKGDACEFAHTFDLRGERECKEFSRWGICPQGDECTYIHIPPTSPLRLPPCPWYARGFCPLGPYCSQRHIKHATLCPYYLAGFCPNGRAGPPDRDNVVSCEHGAHAKWVEDEQLRPPEVRRYRDPEELRREQEEREEEFYAEEERRRERFERGEGGAGRGWGRRRRGGGGPAGVPRRRGG</sequence>
<name>A0ACC3SD00_9PEZI</name>
<protein>
    <submittedName>
        <fullName evidence="1">RNA-binding component of cleavage and polyadenylation factor</fullName>
    </submittedName>
</protein>
<proteinExistence type="predicted"/>
<evidence type="ECO:0000313" key="1">
    <source>
        <dbReference type="EMBL" id="KAK8207637.1"/>
    </source>
</evidence>
<dbReference type="Proteomes" id="UP001320706">
    <property type="component" value="Unassembled WGS sequence"/>
</dbReference>
<organism evidence="1 2">
    <name type="scientific">Zalaria obscura</name>
    <dbReference type="NCBI Taxonomy" id="2024903"/>
    <lineage>
        <taxon>Eukaryota</taxon>
        <taxon>Fungi</taxon>
        <taxon>Dikarya</taxon>
        <taxon>Ascomycota</taxon>
        <taxon>Pezizomycotina</taxon>
        <taxon>Dothideomycetes</taxon>
        <taxon>Dothideomycetidae</taxon>
        <taxon>Dothideales</taxon>
        <taxon>Zalariaceae</taxon>
        <taxon>Zalaria</taxon>
    </lineage>
</organism>
<keyword evidence="2" id="KW-1185">Reference proteome</keyword>